<accession>A0ACC1XCH6</accession>
<name>A0ACC1XCH6_MELAZ</name>
<comment type="caution">
    <text evidence="1">The sequence shown here is derived from an EMBL/GenBank/DDBJ whole genome shotgun (WGS) entry which is preliminary data.</text>
</comment>
<dbReference type="Proteomes" id="UP001164539">
    <property type="component" value="Chromosome 10"/>
</dbReference>
<protein>
    <submittedName>
        <fullName evidence="1">TATA-binding protein-associated factor 2N</fullName>
    </submittedName>
</protein>
<proteinExistence type="predicted"/>
<organism evidence="1 2">
    <name type="scientific">Melia azedarach</name>
    <name type="common">Chinaberry tree</name>
    <dbReference type="NCBI Taxonomy" id="155640"/>
    <lineage>
        <taxon>Eukaryota</taxon>
        <taxon>Viridiplantae</taxon>
        <taxon>Streptophyta</taxon>
        <taxon>Embryophyta</taxon>
        <taxon>Tracheophyta</taxon>
        <taxon>Spermatophyta</taxon>
        <taxon>Magnoliopsida</taxon>
        <taxon>eudicotyledons</taxon>
        <taxon>Gunneridae</taxon>
        <taxon>Pentapetalae</taxon>
        <taxon>rosids</taxon>
        <taxon>malvids</taxon>
        <taxon>Sapindales</taxon>
        <taxon>Meliaceae</taxon>
        <taxon>Melia</taxon>
    </lineage>
</organism>
<gene>
    <name evidence="1" type="ORF">OWV82_018403</name>
</gene>
<evidence type="ECO:0000313" key="1">
    <source>
        <dbReference type="EMBL" id="KAJ4708462.1"/>
    </source>
</evidence>
<sequence>MGSRDKEQTTPHHQPLLSSLVVRPSVSDGGGDGGGGRGGGSDYEPGEVRREPPSYYRSDRYSDEPGYRTRAGSASPVRRRDADHRYGSGFDHSVGVSRNREFGSRRDPGRYRDPSPHARGRGGGRPFGRGFDGPPFGPGPFRGDGVSRNNPNVRPREGDWICPDPLCANLNFARREYCNNCKRFRYAPAGSPRRGYPGPPPPPPPPPPRRFPGPPVDLSPGRTVNGYRSPPRGWARDCPRDFGPVGLPPPRHESRFHDHVRRDRLDFPEDDYRGRNKPMPPVGWGHRDRGGRDSFFNGRKGYERRPPTSPPVPPLGPHGGRWSRDVRERSRSPIRVAPAAKDYRRDMYVDRGRDDRRGVGRDRIGDGY</sequence>
<evidence type="ECO:0000313" key="2">
    <source>
        <dbReference type="Proteomes" id="UP001164539"/>
    </source>
</evidence>
<dbReference type="EMBL" id="CM051403">
    <property type="protein sequence ID" value="KAJ4708462.1"/>
    <property type="molecule type" value="Genomic_DNA"/>
</dbReference>
<keyword evidence="2" id="KW-1185">Reference proteome</keyword>
<reference evidence="1 2" key="1">
    <citation type="journal article" date="2023" name="Science">
        <title>Complex scaffold remodeling in plant triterpene biosynthesis.</title>
        <authorList>
            <person name="De La Pena R."/>
            <person name="Hodgson H."/>
            <person name="Liu J.C."/>
            <person name="Stephenson M.J."/>
            <person name="Martin A.C."/>
            <person name="Owen C."/>
            <person name="Harkess A."/>
            <person name="Leebens-Mack J."/>
            <person name="Jimenez L.E."/>
            <person name="Osbourn A."/>
            <person name="Sattely E.S."/>
        </authorList>
    </citation>
    <scope>NUCLEOTIDE SEQUENCE [LARGE SCALE GENOMIC DNA]</scope>
    <source>
        <strain evidence="2">cv. JPN11</strain>
        <tissue evidence="1">Leaf</tissue>
    </source>
</reference>